<sequence length="446" mass="50857">MSDLKCISLNVKGINHVIKRQKLLSFFQKEKCQIALLQETHLSDTEHMKLRIGQVFFSSYRSNSRGVAILLHKNLSFKFEKSITDNEGHYVLLSGILYGEHVVIGCIYAPTVYEPQFISKLLADISLFSCSRILLGGDFNCVLEPSIDLSPPKGVRQRKSLRLSEFCKDLELFDVWRLTHMSEKDYTFYSQPHQTFSCIDLFLISQELLDRTGDCSIGIRTLSDHSPITVIVCPPYRDPYCRQWRLNPSLLSCPKFLQLLKQQWNFFIETNKSPEVTPSVLWETAKAYLRGVIISYTSAKKKGAMKNIVELEKKILTLEGDFKLSPSKCVSQQLTAARLALDQLLTKKVESSIFFARHRLYESGNKPGRLLARLARGRTETNRFSIEGDFLRWIQTIYHSPMSCVITNGLRSDPFPLARGTRQGCPLSPLLFALALEPLAYIQSNV</sequence>
<evidence type="ECO:0000313" key="2">
    <source>
        <dbReference type="Ensembl" id="ENSDCDP00010032699.1"/>
    </source>
</evidence>
<organism evidence="2 3">
    <name type="scientific">Denticeps clupeoides</name>
    <name type="common">denticle herring</name>
    <dbReference type="NCBI Taxonomy" id="299321"/>
    <lineage>
        <taxon>Eukaryota</taxon>
        <taxon>Metazoa</taxon>
        <taxon>Chordata</taxon>
        <taxon>Craniata</taxon>
        <taxon>Vertebrata</taxon>
        <taxon>Euteleostomi</taxon>
        <taxon>Actinopterygii</taxon>
        <taxon>Neopterygii</taxon>
        <taxon>Teleostei</taxon>
        <taxon>Clupei</taxon>
        <taxon>Clupeiformes</taxon>
        <taxon>Denticipitoidei</taxon>
        <taxon>Denticipitidae</taxon>
        <taxon>Denticeps</taxon>
    </lineage>
</organism>
<dbReference type="PANTHER" id="PTHR19446">
    <property type="entry name" value="REVERSE TRANSCRIPTASES"/>
    <property type="match status" value="1"/>
</dbReference>
<dbReference type="Gene3D" id="3.60.10.10">
    <property type="entry name" value="Endonuclease/exonuclease/phosphatase"/>
    <property type="match status" value="1"/>
</dbReference>
<dbReference type="GeneTree" id="ENSGT00950000183016"/>
<keyword evidence="3" id="KW-1185">Reference proteome</keyword>
<name>A0AAY4CJA0_9TELE</name>
<dbReference type="AlphaFoldDB" id="A0AAY4CJA0"/>
<dbReference type="Pfam" id="PF03372">
    <property type="entry name" value="Exo_endo_phos"/>
    <property type="match status" value="1"/>
</dbReference>
<evidence type="ECO:0000313" key="3">
    <source>
        <dbReference type="Proteomes" id="UP000694580"/>
    </source>
</evidence>
<evidence type="ECO:0000259" key="1">
    <source>
        <dbReference type="Pfam" id="PF03372"/>
    </source>
</evidence>
<reference evidence="2" key="2">
    <citation type="submission" date="2025-09" db="UniProtKB">
        <authorList>
            <consortium name="Ensembl"/>
        </authorList>
    </citation>
    <scope>IDENTIFICATION</scope>
</reference>
<dbReference type="Ensembl" id="ENSDCDT00010040580.1">
    <property type="protein sequence ID" value="ENSDCDP00010032699.1"/>
    <property type="gene ID" value="ENSDCDG00010020943.1"/>
</dbReference>
<dbReference type="SUPFAM" id="SSF56219">
    <property type="entry name" value="DNase I-like"/>
    <property type="match status" value="1"/>
</dbReference>
<dbReference type="InterPro" id="IPR005135">
    <property type="entry name" value="Endo/exonuclease/phosphatase"/>
</dbReference>
<accession>A0AAY4CJA0</accession>
<dbReference type="Proteomes" id="UP000694580">
    <property type="component" value="Unplaced"/>
</dbReference>
<dbReference type="InterPro" id="IPR036691">
    <property type="entry name" value="Endo/exonu/phosph_ase_sf"/>
</dbReference>
<proteinExistence type="predicted"/>
<protein>
    <recommendedName>
        <fullName evidence="1">Endonuclease/exonuclease/phosphatase domain-containing protein</fullName>
    </recommendedName>
</protein>
<dbReference type="CDD" id="cd09076">
    <property type="entry name" value="L1-EN"/>
    <property type="match status" value="1"/>
</dbReference>
<feature type="domain" description="Endonuclease/exonuclease/phosphatase" evidence="1">
    <location>
        <begin position="8"/>
        <end position="225"/>
    </location>
</feature>
<dbReference type="GO" id="GO:0003824">
    <property type="term" value="F:catalytic activity"/>
    <property type="evidence" value="ECO:0007669"/>
    <property type="project" value="InterPro"/>
</dbReference>
<reference evidence="2" key="1">
    <citation type="submission" date="2025-08" db="UniProtKB">
        <authorList>
            <consortium name="Ensembl"/>
        </authorList>
    </citation>
    <scope>IDENTIFICATION</scope>
</reference>